<dbReference type="SUPFAM" id="SSF56112">
    <property type="entry name" value="Protein kinase-like (PK-like)"/>
    <property type="match status" value="1"/>
</dbReference>
<dbReference type="Proteomes" id="UP001165143">
    <property type="component" value="Unassembled WGS sequence"/>
</dbReference>
<sequence>MPSTTSTGEAPARPVQAPDPLDTVRRALAETARLQGLDAQDAELIYDAGSWVFRLPGGVVGKVHNRATHYAALAAQVRAATALQAAGIQTAAPIGRIGTAAGHLVTFAEDLGPDEPGEGEYGELLARLHALRPAPELTANPKDKITRTLGRLRGLRPTAISEADRTRLRRLFEAAVDAYHQTAWPEPCLTHGDVTLSNAARTPAGAALLDLETLGPGNLAFDQATPAFARDAFSKDPDQYDAWTAGYGYDIAAQAPGRYELLVPIMGINSCAFYLNLADRSRPDARPQADHRLDTLLSHRPLPWDWTPGAVTRPPTPDRARSANLS</sequence>
<feature type="region of interest" description="Disordered" evidence="1">
    <location>
        <begin position="1"/>
        <end position="21"/>
    </location>
</feature>
<evidence type="ECO:0000313" key="2">
    <source>
        <dbReference type="EMBL" id="GLW58551.1"/>
    </source>
</evidence>
<protein>
    <submittedName>
        <fullName evidence="2">Aminoglycoside phosphotransferase</fullName>
    </submittedName>
</protein>
<feature type="region of interest" description="Disordered" evidence="1">
    <location>
        <begin position="306"/>
        <end position="326"/>
    </location>
</feature>
<proteinExistence type="predicted"/>
<gene>
    <name evidence="2" type="ORF">Kpho01_65620</name>
</gene>
<dbReference type="InterPro" id="IPR011009">
    <property type="entry name" value="Kinase-like_dom_sf"/>
</dbReference>
<reference evidence="2" key="1">
    <citation type="submission" date="2023-02" db="EMBL/GenBank/DDBJ databases">
        <title>Kitasatospora phosalacinea NBRC 14362.</title>
        <authorList>
            <person name="Ichikawa N."/>
            <person name="Sato H."/>
            <person name="Tonouchi N."/>
        </authorList>
    </citation>
    <scope>NUCLEOTIDE SEQUENCE</scope>
    <source>
        <strain evidence="2">NBRC 14362</strain>
    </source>
</reference>
<dbReference type="EMBL" id="BSRX01000054">
    <property type="protein sequence ID" value="GLW58551.1"/>
    <property type="molecule type" value="Genomic_DNA"/>
</dbReference>
<dbReference type="Gene3D" id="3.90.1200.10">
    <property type="match status" value="1"/>
</dbReference>
<comment type="caution">
    <text evidence="2">The sequence shown here is derived from an EMBL/GenBank/DDBJ whole genome shotgun (WGS) entry which is preliminary data.</text>
</comment>
<organism evidence="2 3">
    <name type="scientific">Kitasatospora phosalacinea</name>
    <dbReference type="NCBI Taxonomy" id="2065"/>
    <lineage>
        <taxon>Bacteria</taxon>
        <taxon>Bacillati</taxon>
        <taxon>Actinomycetota</taxon>
        <taxon>Actinomycetes</taxon>
        <taxon>Kitasatosporales</taxon>
        <taxon>Streptomycetaceae</taxon>
        <taxon>Kitasatospora</taxon>
    </lineage>
</organism>
<dbReference type="RefSeq" id="WP_033255544.1">
    <property type="nucleotide sequence ID" value="NZ_BSRX01000054.1"/>
</dbReference>
<name>A0A9W6PP22_9ACTN</name>
<evidence type="ECO:0000256" key="1">
    <source>
        <dbReference type="SAM" id="MobiDB-lite"/>
    </source>
</evidence>
<accession>A0A9W6PP22</accession>
<feature type="compositionally biased region" description="Basic and acidic residues" evidence="1">
    <location>
        <begin position="316"/>
        <end position="326"/>
    </location>
</feature>
<dbReference type="AlphaFoldDB" id="A0A9W6PP22"/>
<evidence type="ECO:0000313" key="3">
    <source>
        <dbReference type="Proteomes" id="UP001165143"/>
    </source>
</evidence>
<dbReference type="OrthoDB" id="3723194at2"/>